<feature type="domain" description="BTB" evidence="1">
    <location>
        <begin position="25"/>
        <end position="88"/>
    </location>
</feature>
<dbReference type="PANTHER" id="PTHR24410:SF23">
    <property type="entry name" value="BTB DOMAIN-CONTAINING PROTEIN-RELATED"/>
    <property type="match status" value="1"/>
</dbReference>
<dbReference type="EMBL" id="JAPDFW010000060">
    <property type="protein sequence ID" value="KAJ5076641.1"/>
    <property type="molecule type" value="Genomic_DNA"/>
</dbReference>
<dbReference type="CDD" id="cd14733">
    <property type="entry name" value="BACK"/>
    <property type="match status" value="1"/>
</dbReference>
<dbReference type="OrthoDB" id="6359816at2759"/>
<evidence type="ECO:0000313" key="2">
    <source>
        <dbReference type="EMBL" id="KAJ5076641.1"/>
    </source>
</evidence>
<accession>A0A9Q0LN65</accession>
<dbReference type="CDD" id="cd18186">
    <property type="entry name" value="BTB_POZ_ZBTB_KLHL-like"/>
    <property type="match status" value="1"/>
</dbReference>
<dbReference type="SUPFAM" id="SSF54695">
    <property type="entry name" value="POZ domain"/>
    <property type="match status" value="1"/>
</dbReference>
<dbReference type="InterPro" id="IPR051481">
    <property type="entry name" value="BTB-POZ/Galectin-3-binding"/>
</dbReference>
<dbReference type="InterPro" id="IPR000210">
    <property type="entry name" value="BTB/POZ_dom"/>
</dbReference>
<dbReference type="Gene3D" id="3.30.710.10">
    <property type="entry name" value="Potassium Channel Kv1.1, Chain A"/>
    <property type="match status" value="1"/>
</dbReference>
<dbReference type="Pfam" id="PF00651">
    <property type="entry name" value="BTB"/>
    <property type="match status" value="1"/>
</dbReference>
<sequence>MNSVIFQTSELISQFSLLRNDPKFSDCIVQTREKTFHCHQTILSIRSTYFYVKLHEMESKILMIDDITTSIMEQVFNYIYSAKVDIDETNCLYLYKASRKLGLGMLVPLCYEYIKSIMNYENIIEIFSFGLDFNLKRLQKLCRNFILVNFSDLQPYLLEMDLSEQMEKILTEIYLQIFDRNFDVFYSIIEKKFKSKAINQFCCILMKNLIDKNVFNSKYSKKSKMNDLIISRMEEMNFLKKKENLLKKFLNDKENVIYSHVIFSQNKSFLRLLIKSDAVLQFSCETSFISLEIKDILLIDQNGRIEITNNQKAQNKNINKKNKIQTVQIKARNIVNFGEIFCDCKIQFVGNVINQGKIWTSNPIKNSILIQGFWLGRDSKPKYMNKN</sequence>
<evidence type="ECO:0000313" key="3">
    <source>
        <dbReference type="Proteomes" id="UP001149090"/>
    </source>
</evidence>
<dbReference type="AlphaFoldDB" id="A0A9Q0LN65"/>
<dbReference type="Proteomes" id="UP001149090">
    <property type="component" value="Unassembled WGS sequence"/>
</dbReference>
<gene>
    <name evidence="2" type="ORF">M0811_06221</name>
</gene>
<protein>
    <recommendedName>
        <fullName evidence="1">BTB domain-containing protein</fullName>
    </recommendedName>
</protein>
<reference evidence="2" key="1">
    <citation type="submission" date="2022-10" db="EMBL/GenBank/DDBJ databases">
        <title>Novel sulphate-reducing endosymbionts in the free-living metamonad Anaeramoeba.</title>
        <authorList>
            <person name="Jerlstrom-Hultqvist J."/>
            <person name="Cepicka I."/>
            <person name="Gallot-Lavallee L."/>
            <person name="Salas-Leiva D."/>
            <person name="Curtis B.A."/>
            <person name="Zahonova K."/>
            <person name="Pipaliya S."/>
            <person name="Dacks J."/>
            <person name="Roger A.J."/>
        </authorList>
    </citation>
    <scope>NUCLEOTIDE SEQUENCE</scope>
    <source>
        <strain evidence="2">BMAN</strain>
    </source>
</reference>
<evidence type="ECO:0000259" key="1">
    <source>
        <dbReference type="PROSITE" id="PS50097"/>
    </source>
</evidence>
<comment type="caution">
    <text evidence="2">The sequence shown here is derived from an EMBL/GenBank/DDBJ whole genome shotgun (WGS) entry which is preliminary data.</text>
</comment>
<dbReference type="InterPro" id="IPR011333">
    <property type="entry name" value="SKP1/BTB/POZ_sf"/>
</dbReference>
<proteinExistence type="predicted"/>
<keyword evidence="3" id="KW-1185">Reference proteome</keyword>
<organism evidence="2 3">
    <name type="scientific">Anaeramoeba ignava</name>
    <name type="common">Anaerobic marine amoeba</name>
    <dbReference type="NCBI Taxonomy" id="1746090"/>
    <lineage>
        <taxon>Eukaryota</taxon>
        <taxon>Metamonada</taxon>
        <taxon>Anaeramoebidae</taxon>
        <taxon>Anaeramoeba</taxon>
    </lineage>
</organism>
<dbReference type="PANTHER" id="PTHR24410">
    <property type="entry name" value="HL07962P-RELATED"/>
    <property type="match status" value="1"/>
</dbReference>
<dbReference type="PROSITE" id="PS50097">
    <property type="entry name" value="BTB"/>
    <property type="match status" value="1"/>
</dbReference>
<dbReference type="SMART" id="SM00225">
    <property type="entry name" value="BTB"/>
    <property type="match status" value="1"/>
</dbReference>
<name>A0A9Q0LN65_ANAIG</name>